<dbReference type="Proteomes" id="UP000192596">
    <property type="component" value="Unassembled WGS sequence"/>
</dbReference>
<gene>
    <name evidence="4" type="ORF">B0A48_10645</name>
</gene>
<keyword evidence="2" id="KW-1133">Transmembrane helix</keyword>
<dbReference type="OrthoDB" id="5425637at2759"/>
<keyword evidence="5" id="KW-1185">Reference proteome</keyword>
<feature type="region of interest" description="Disordered" evidence="1">
    <location>
        <begin position="80"/>
        <end position="109"/>
    </location>
</feature>
<evidence type="ECO:0008006" key="6">
    <source>
        <dbReference type="Google" id="ProtNLM"/>
    </source>
</evidence>
<evidence type="ECO:0000313" key="5">
    <source>
        <dbReference type="Proteomes" id="UP000192596"/>
    </source>
</evidence>
<sequence>MRSLFLTLVLALAPLIRAQENVATVVVYVTADPTPAAAPTVLQQIATSTTPADLPSSTFATQTSSVDSISSAASSTPSASSAAGGTEYNAPGSAGSASSGSDLGASGSDGGNSFSLSKGAIAGIIVVVVLVALFGIASTILFVIAKRRSWTIRETLRRGSRRLTGRGPTAPPSSSRKGGVMIADRGSRKAIRIDSPQRQPHRGGLEGKGWGHKRGLLDSRDRGGDLEKGKMPGVGNREVRALDGRGAGARKETGWVGKMWGGGWK</sequence>
<feature type="compositionally biased region" description="Basic and acidic residues" evidence="1">
    <location>
        <begin position="237"/>
        <end position="248"/>
    </location>
</feature>
<name>A0A1V8SYL5_9PEZI</name>
<feature type="compositionally biased region" description="Basic and acidic residues" evidence="1">
    <location>
        <begin position="215"/>
        <end position="230"/>
    </location>
</feature>
<evidence type="ECO:0000256" key="1">
    <source>
        <dbReference type="SAM" id="MobiDB-lite"/>
    </source>
</evidence>
<dbReference type="AlphaFoldDB" id="A0A1V8SYL5"/>
<feature type="signal peptide" evidence="3">
    <location>
        <begin position="1"/>
        <end position="18"/>
    </location>
</feature>
<feature type="compositionally biased region" description="Low complexity" evidence="1">
    <location>
        <begin position="92"/>
        <end position="106"/>
    </location>
</feature>
<feature type="transmembrane region" description="Helical" evidence="2">
    <location>
        <begin position="120"/>
        <end position="144"/>
    </location>
</feature>
<keyword evidence="3" id="KW-0732">Signal</keyword>
<reference evidence="5" key="1">
    <citation type="submission" date="2017-03" db="EMBL/GenBank/DDBJ databases">
        <title>Genomes of endolithic fungi from Antarctica.</title>
        <authorList>
            <person name="Coleine C."/>
            <person name="Masonjones S."/>
            <person name="Stajich J.E."/>
        </authorList>
    </citation>
    <scope>NUCLEOTIDE SEQUENCE [LARGE SCALE GENOMIC DNA]</scope>
    <source>
        <strain evidence="5">CCFEE 5527</strain>
    </source>
</reference>
<keyword evidence="2" id="KW-0472">Membrane</keyword>
<protein>
    <recommendedName>
        <fullName evidence="6">Mid2 domain-containing protein</fullName>
    </recommendedName>
</protein>
<dbReference type="EMBL" id="NAJO01000023">
    <property type="protein sequence ID" value="OQO04002.1"/>
    <property type="molecule type" value="Genomic_DNA"/>
</dbReference>
<evidence type="ECO:0000256" key="2">
    <source>
        <dbReference type="SAM" id="Phobius"/>
    </source>
</evidence>
<comment type="caution">
    <text evidence="4">The sequence shown here is derived from an EMBL/GenBank/DDBJ whole genome shotgun (WGS) entry which is preliminary data.</text>
</comment>
<proteinExistence type="predicted"/>
<feature type="chain" id="PRO_5013342889" description="Mid2 domain-containing protein" evidence="3">
    <location>
        <begin position="19"/>
        <end position="265"/>
    </location>
</feature>
<keyword evidence="2" id="KW-0812">Transmembrane</keyword>
<organism evidence="4 5">
    <name type="scientific">Cryoendolithus antarcticus</name>
    <dbReference type="NCBI Taxonomy" id="1507870"/>
    <lineage>
        <taxon>Eukaryota</taxon>
        <taxon>Fungi</taxon>
        <taxon>Dikarya</taxon>
        <taxon>Ascomycota</taxon>
        <taxon>Pezizomycotina</taxon>
        <taxon>Dothideomycetes</taxon>
        <taxon>Dothideomycetidae</taxon>
        <taxon>Cladosporiales</taxon>
        <taxon>Cladosporiaceae</taxon>
        <taxon>Cryoendolithus</taxon>
    </lineage>
</organism>
<evidence type="ECO:0000256" key="3">
    <source>
        <dbReference type="SAM" id="SignalP"/>
    </source>
</evidence>
<accession>A0A1V8SYL5</accession>
<feature type="region of interest" description="Disordered" evidence="1">
    <location>
        <begin position="161"/>
        <end position="248"/>
    </location>
</feature>
<evidence type="ECO:0000313" key="4">
    <source>
        <dbReference type="EMBL" id="OQO04002.1"/>
    </source>
</evidence>
<dbReference type="InParanoid" id="A0A1V8SYL5"/>